<name>U1EUZ3_9ACTN</name>
<proteinExistence type="predicted"/>
<evidence type="ECO:0000313" key="3">
    <source>
        <dbReference type="EMBL" id="OCT41951.1"/>
    </source>
</evidence>
<dbReference type="RefSeq" id="WP_021104630.1">
    <property type="nucleotide sequence ID" value="NZ_AOSS01000311.1"/>
</dbReference>
<dbReference type="Proteomes" id="UP000016307">
    <property type="component" value="Unassembled WGS sequence"/>
</dbReference>
<dbReference type="AlphaFoldDB" id="U1EUZ3"/>
<evidence type="ECO:0000313" key="5">
    <source>
        <dbReference type="Proteomes" id="UP000094467"/>
    </source>
</evidence>
<dbReference type="EMBL" id="AOSS01000311">
    <property type="protein sequence ID" value="ERF55527.1"/>
    <property type="molecule type" value="Genomic_DNA"/>
</dbReference>
<accession>U1EUZ3</accession>
<sequence>MPEPKLPAEYAYGYVIARAIRAVADSTAADDPYPDGPPVSLNRAVIFRPLETGRIIKGTPPEPSVRSQHETITADLDADGYLSLNGQRGLWLWTGTWQVSFAADLGWTPYQITVTTDHTVDHPLDLWTAAGWQPPSPTTPTVTILVPATVHDGDVLIRSGNEVTGIPQETFQGPPGPPGPIGATGQPSTLTGTGPGRPDIISTLDASGRAWVQSAPVGALWASIDGAEVGAWQWQRTPKSWRVTYGMTPFISFQDTLLALLRNFGFTVDPIPGMRNGVVRHNNLIMLDIGIDIKSKPDRGENLDIKSAIGYGWIWKSMNINNANGVLIDFSTARIHWANGIYVRIWDTGHVKMSRVFLEMDESMTWPTSLTNPNAPT</sequence>
<evidence type="ECO:0000256" key="1">
    <source>
        <dbReference type="SAM" id="MobiDB-lite"/>
    </source>
</evidence>
<keyword evidence="4" id="KW-1185">Reference proteome</keyword>
<evidence type="ECO:0000313" key="2">
    <source>
        <dbReference type="EMBL" id="ERF55527.1"/>
    </source>
</evidence>
<protein>
    <submittedName>
        <fullName evidence="2">Uncharacterized protein</fullName>
    </submittedName>
</protein>
<dbReference type="OrthoDB" id="9801938at2"/>
<dbReference type="PATRIC" id="fig|1160719.7.peg.2839"/>
<evidence type="ECO:0000313" key="4">
    <source>
        <dbReference type="Proteomes" id="UP000016307"/>
    </source>
</evidence>
<reference evidence="3 5" key="2">
    <citation type="submission" date="2014-05" db="EMBL/GenBank/DDBJ databases">
        <authorList>
            <person name="Jahns A.C."/>
            <person name="Eilers H."/>
            <person name="Alexeyev O.A."/>
        </authorList>
    </citation>
    <scope>NUCLEOTIDE SEQUENCE [LARGE SCALE GENOMIC DNA]</scope>
    <source>
        <strain evidence="3 5">DSM 20700</strain>
    </source>
</reference>
<comment type="caution">
    <text evidence="2">The sequence shown here is derived from an EMBL/GenBank/DDBJ whole genome shotgun (WGS) entry which is preliminary data.</text>
</comment>
<gene>
    <name evidence="2" type="ORF">H641_08145</name>
    <name evidence="3" type="ORF">L860_13400</name>
</gene>
<organism evidence="2 4">
    <name type="scientific">Cutibacterium granulosum DSM 20700</name>
    <dbReference type="NCBI Taxonomy" id="1160719"/>
    <lineage>
        <taxon>Bacteria</taxon>
        <taxon>Bacillati</taxon>
        <taxon>Actinomycetota</taxon>
        <taxon>Actinomycetes</taxon>
        <taxon>Propionibacteriales</taxon>
        <taxon>Propionibacteriaceae</taxon>
        <taxon>Cutibacterium</taxon>
    </lineage>
</organism>
<dbReference type="EMBL" id="JNBU01000066">
    <property type="protein sequence ID" value="OCT41951.1"/>
    <property type="molecule type" value="Genomic_DNA"/>
</dbReference>
<reference evidence="2 4" key="1">
    <citation type="journal article" date="2013" name="BMC Genomics">
        <title>Comparative genomics reveals distinct host-interacting traits of three major human-associated propionibacteria.</title>
        <authorList>
            <person name="Mak T.N."/>
            <person name="Schmid M."/>
            <person name="Brzuszkiewicz E."/>
            <person name="Zeng G."/>
            <person name="Meyer R."/>
            <person name="Sfanos K.S."/>
            <person name="Brinkmann V."/>
            <person name="Meyer T.F."/>
            <person name="Bruggemann H."/>
        </authorList>
    </citation>
    <scope>NUCLEOTIDE SEQUENCE [LARGE SCALE GENOMIC DNA]</scope>
    <source>
        <strain evidence="2 4">DSM 20700</strain>
    </source>
</reference>
<feature type="region of interest" description="Disordered" evidence="1">
    <location>
        <begin position="169"/>
        <end position="193"/>
    </location>
</feature>